<evidence type="ECO:0000256" key="4">
    <source>
        <dbReference type="ARBA" id="ARBA00022500"/>
    </source>
</evidence>
<comment type="subcellular location">
    <subcellularLocation>
        <location evidence="1">Cell membrane</location>
        <topology evidence="1">Multi-pass membrane protein</topology>
    </subcellularLocation>
</comment>
<evidence type="ECO:0000313" key="14">
    <source>
        <dbReference type="EMBL" id="PLR35166.1"/>
    </source>
</evidence>
<dbReference type="PANTHER" id="PTHR43531">
    <property type="entry name" value="PROTEIN ICFG"/>
    <property type="match status" value="1"/>
</dbReference>
<protein>
    <submittedName>
        <fullName evidence="14">Methyl-accepting chemotaxis protein</fullName>
    </submittedName>
</protein>
<dbReference type="EMBL" id="PJZH01000009">
    <property type="protein sequence ID" value="PLR35166.1"/>
    <property type="molecule type" value="Genomic_DNA"/>
</dbReference>
<keyword evidence="15" id="KW-1185">Reference proteome</keyword>
<feature type="transmembrane region" description="Helical" evidence="11">
    <location>
        <begin position="304"/>
        <end position="330"/>
    </location>
</feature>
<evidence type="ECO:0000256" key="10">
    <source>
        <dbReference type="PROSITE-ProRule" id="PRU00284"/>
    </source>
</evidence>
<dbReference type="FunFam" id="1.10.287.950:FF:000001">
    <property type="entry name" value="Methyl-accepting chemotaxis sensory transducer"/>
    <property type="match status" value="1"/>
</dbReference>
<evidence type="ECO:0000256" key="7">
    <source>
        <dbReference type="ARBA" id="ARBA00023136"/>
    </source>
</evidence>
<dbReference type="InterPro" id="IPR051310">
    <property type="entry name" value="MCP_chemotaxis"/>
</dbReference>
<sequence>MLKTTQARFTLLISVLFAALLIITLIVIQIFIAPKLKHSESVLVSGNVERIATAVNDRMNRVETQARSITQTATLMDSVSIDALLPGLIDQYGDTNVFGGGVWPLPYMRDAVRDKFSTFYARGEDGKLLFNETWNGGASPNYYDQPWFRDGMKASRGACAWAKAYQDSASPQPRTNCAMAIYKGDKAWGVSTIDVTLGFFNTLVKEQEQVIQGRILIVEQDGKIVGSSDTAQTGSLKNLADLRSPMARQVKEMLATIGEKRQAEAEFEVDGESHTLFLRNIEHSPWFIATDLPTRLLVKQSNSVLLSLAAVQVPVMLILLAFLIVTLRLFMRRLAALRDNITALSAGGADLTQRLPESTSPEFNAINHSFNGFLAHLQQILRQVGESSLTIASAAREIAGGNMDLSARTEDQASSIEETAASMEQLTSTVKQNANNAEHANQLARDASGVAEKGSSVVSQVVDTMGSINRSSQKIVDIISVIDSIAFQTNILALNAAVEAARAGEQGRGFAVVAAEVRSLAQRSATSAREIKKLIEDSVADITLGTELVATAGHTMQDLRQGVNNVATLMNEILSSSQEQSLGIEQVNLAINQLDGTTQQNAALVEQVSAAAQAMQEQTQQLESVVNGFKL</sequence>
<name>A0A2N5E381_9GAMM</name>
<dbReference type="InterPro" id="IPR004089">
    <property type="entry name" value="MCPsignal_dom"/>
</dbReference>
<evidence type="ECO:0000256" key="8">
    <source>
        <dbReference type="ARBA" id="ARBA00023224"/>
    </source>
</evidence>
<dbReference type="GO" id="GO:0007165">
    <property type="term" value="P:signal transduction"/>
    <property type="evidence" value="ECO:0007669"/>
    <property type="project" value="UniProtKB-KW"/>
</dbReference>
<gene>
    <name evidence="14" type="ORF">CYR32_10880</name>
</gene>
<evidence type="ECO:0000256" key="2">
    <source>
        <dbReference type="ARBA" id="ARBA00022475"/>
    </source>
</evidence>
<dbReference type="CDD" id="cd11386">
    <property type="entry name" value="MCP_signal"/>
    <property type="match status" value="1"/>
</dbReference>
<dbReference type="InterPro" id="IPR033479">
    <property type="entry name" value="dCache_1"/>
</dbReference>
<comment type="similarity">
    <text evidence="9">Belongs to the methyl-accepting chemotaxis (MCP) protein family.</text>
</comment>
<evidence type="ECO:0000256" key="5">
    <source>
        <dbReference type="ARBA" id="ARBA00022692"/>
    </source>
</evidence>
<keyword evidence="3" id="KW-0488">Methylation</keyword>
<dbReference type="SUPFAM" id="SSF58104">
    <property type="entry name" value="Methyl-accepting chemotaxis protein (MCP) signaling domain"/>
    <property type="match status" value="1"/>
</dbReference>
<dbReference type="InterPro" id="IPR003660">
    <property type="entry name" value="HAMP_dom"/>
</dbReference>
<evidence type="ECO:0000313" key="15">
    <source>
        <dbReference type="Proteomes" id="UP000234503"/>
    </source>
</evidence>
<evidence type="ECO:0000256" key="11">
    <source>
        <dbReference type="SAM" id="Phobius"/>
    </source>
</evidence>
<evidence type="ECO:0000259" key="13">
    <source>
        <dbReference type="PROSITE" id="PS50885"/>
    </source>
</evidence>
<dbReference type="Proteomes" id="UP000234503">
    <property type="component" value="Unassembled WGS sequence"/>
</dbReference>
<accession>A0A2N5E381</accession>
<dbReference type="OrthoDB" id="2489132at2"/>
<dbReference type="CDD" id="cd06225">
    <property type="entry name" value="HAMP"/>
    <property type="match status" value="1"/>
</dbReference>
<dbReference type="SMART" id="SM00304">
    <property type="entry name" value="HAMP"/>
    <property type="match status" value="1"/>
</dbReference>
<keyword evidence="5 11" id="KW-0812">Transmembrane</keyword>
<dbReference type="PANTHER" id="PTHR43531:SF14">
    <property type="entry name" value="METHYL-ACCEPTING CHEMOTAXIS PROTEIN I-RELATED"/>
    <property type="match status" value="1"/>
</dbReference>
<dbReference type="Pfam" id="PF00015">
    <property type="entry name" value="MCPsignal"/>
    <property type="match status" value="1"/>
</dbReference>
<evidence type="ECO:0000256" key="3">
    <source>
        <dbReference type="ARBA" id="ARBA00022481"/>
    </source>
</evidence>
<evidence type="ECO:0000256" key="6">
    <source>
        <dbReference type="ARBA" id="ARBA00022989"/>
    </source>
</evidence>
<keyword evidence="8 10" id="KW-0807">Transducer</keyword>
<proteinExistence type="inferred from homology"/>
<keyword evidence="7 11" id="KW-0472">Membrane</keyword>
<feature type="transmembrane region" description="Helical" evidence="11">
    <location>
        <begin position="12"/>
        <end position="32"/>
    </location>
</feature>
<feature type="domain" description="Methyl-accepting transducer" evidence="12">
    <location>
        <begin position="387"/>
        <end position="616"/>
    </location>
</feature>
<dbReference type="Gene3D" id="3.30.450.20">
    <property type="entry name" value="PAS domain"/>
    <property type="match status" value="1"/>
</dbReference>
<dbReference type="GO" id="GO:0004888">
    <property type="term" value="F:transmembrane signaling receptor activity"/>
    <property type="evidence" value="ECO:0007669"/>
    <property type="project" value="TreeGrafter"/>
</dbReference>
<keyword evidence="4" id="KW-0145">Chemotaxis</keyword>
<organism evidence="14 15">
    <name type="scientific">Chimaeribacter coloradensis</name>
    <dbReference type="NCBI Taxonomy" id="2060068"/>
    <lineage>
        <taxon>Bacteria</taxon>
        <taxon>Pseudomonadati</taxon>
        <taxon>Pseudomonadota</taxon>
        <taxon>Gammaproteobacteria</taxon>
        <taxon>Enterobacterales</taxon>
        <taxon>Yersiniaceae</taxon>
        <taxon>Chimaeribacter</taxon>
    </lineage>
</organism>
<reference evidence="14 15" key="1">
    <citation type="submission" date="2017-12" db="EMBL/GenBank/DDBJ databases">
        <title>Characterization of six clinical isolates of Enterochimera gen. nov., a novel genus of the Yersiniaciae family and the three species Enterochimera arupensis sp. nov., Enterochimera coloradensis sp. nov, and Enterochimera californica sp. nov.</title>
        <authorList>
            <person name="Rossi A."/>
            <person name="Fisher M."/>
        </authorList>
    </citation>
    <scope>NUCLEOTIDE SEQUENCE [LARGE SCALE GENOMIC DNA]</scope>
    <source>
        <strain evidence="15">2016-Iso4</strain>
    </source>
</reference>
<evidence type="ECO:0000259" key="12">
    <source>
        <dbReference type="PROSITE" id="PS50111"/>
    </source>
</evidence>
<evidence type="ECO:0000256" key="9">
    <source>
        <dbReference type="ARBA" id="ARBA00029447"/>
    </source>
</evidence>
<dbReference type="RefSeq" id="WP_101824423.1">
    <property type="nucleotide sequence ID" value="NZ_PJZH01000009.1"/>
</dbReference>
<dbReference type="Pfam" id="PF00672">
    <property type="entry name" value="HAMP"/>
    <property type="match status" value="1"/>
</dbReference>
<dbReference type="Gene3D" id="1.10.287.950">
    <property type="entry name" value="Methyl-accepting chemotaxis protein"/>
    <property type="match status" value="1"/>
</dbReference>
<dbReference type="GO" id="GO:0006935">
    <property type="term" value="P:chemotaxis"/>
    <property type="evidence" value="ECO:0007669"/>
    <property type="project" value="UniProtKB-KW"/>
</dbReference>
<dbReference type="AlphaFoldDB" id="A0A2N5E381"/>
<evidence type="ECO:0000256" key="1">
    <source>
        <dbReference type="ARBA" id="ARBA00004651"/>
    </source>
</evidence>
<dbReference type="Pfam" id="PF02743">
    <property type="entry name" value="dCache_1"/>
    <property type="match status" value="1"/>
</dbReference>
<dbReference type="SMART" id="SM00283">
    <property type="entry name" value="MA"/>
    <property type="match status" value="1"/>
</dbReference>
<dbReference type="PROSITE" id="PS50111">
    <property type="entry name" value="CHEMOTAXIS_TRANSDUC_2"/>
    <property type="match status" value="1"/>
</dbReference>
<comment type="caution">
    <text evidence="14">The sequence shown here is derived from an EMBL/GenBank/DDBJ whole genome shotgun (WGS) entry which is preliminary data.</text>
</comment>
<keyword evidence="6 11" id="KW-1133">Transmembrane helix</keyword>
<feature type="domain" description="HAMP" evidence="13">
    <location>
        <begin position="328"/>
        <end position="382"/>
    </location>
</feature>
<dbReference type="PROSITE" id="PS50885">
    <property type="entry name" value="HAMP"/>
    <property type="match status" value="1"/>
</dbReference>
<dbReference type="GO" id="GO:0005886">
    <property type="term" value="C:plasma membrane"/>
    <property type="evidence" value="ECO:0007669"/>
    <property type="project" value="UniProtKB-SubCell"/>
</dbReference>
<keyword evidence="2" id="KW-1003">Cell membrane</keyword>